<gene>
    <name evidence="2" type="primary">LOC141385797</name>
</gene>
<dbReference type="Proteomes" id="UP000000437">
    <property type="component" value="Chromosome 5"/>
</dbReference>
<dbReference type="RefSeq" id="XP_073808183.1">
    <property type="nucleotide sequence ID" value="XM_073952082.1"/>
</dbReference>
<evidence type="ECO:0000313" key="1">
    <source>
        <dbReference type="Proteomes" id="UP000000437"/>
    </source>
</evidence>
<name>A0AC58JNW9_DANRE</name>
<evidence type="ECO:0000313" key="2">
    <source>
        <dbReference type="RefSeq" id="XP_073808183.1"/>
    </source>
</evidence>
<accession>A0AC58JNW9</accession>
<protein>
    <submittedName>
        <fullName evidence="2">Uncharacterized protein</fullName>
    </submittedName>
</protein>
<reference evidence="2" key="1">
    <citation type="submission" date="2025-08" db="UniProtKB">
        <authorList>
            <consortium name="RefSeq"/>
        </authorList>
    </citation>
    <scope>IDENTIFICATION</scope>
    <source>
        <strain evidence="2">Tuebingen</strain>
        <tissue evidence="2">Fibroblasts and whole tissue</tissue>
    </source>
</reference>
<sequence>MAEKNFKRCVPPCPRFITAGDSHDLCLECLGEEHALAAFENADCGHCDVLSRKELRSRREFFNKAPVAHAPRGSGPARAEAERRLRSWGSQLDLADEMETDSVLSLSGSVRSNPPSGASEARSAVSSAPRGRAASSVSEETEAPQQQIQRGSGNLPPQSVEYEELVEVISRAADRFEVIDWQPAREQQQLRLTGMLDERELPSRVDPPLRDLPFCPELHDAVSKSWKNPYSAWLMTPKTAIYSAVRGLGEKACTVMPMIEEDLARHRRSDLKSARVPPLLSRPLRVTSGLVSKAYMTAGQSVGCLHTMSVLQAYQADLIKECLDGGGATPEQLREALRASDLALRATKEAASSLGRSMATLVATERHLWLTQAEVSETDRAILMDAPISSSGLFGDAVDCVAESLDRVKKRSSSLGDFLPPRSKSQGAVKRQPQPSTSSSYHEVRRIKQSPDVLGVRLSRAPPGHREHHSALSLNQGPRRKGEATSPLMLVGGSVSPGVGVPQCLRALGAQPPLQGGQRTTRGQSREAGTPSTFFGSVEPPADGVPVGPVHSKTWLQNTVLCTSTSLQRYCTHHSEARTGSGYGTGSTGLISKRRNRACSPTRQRVRVLQPVFYSSQKGWGIASHIRSEKSKSGRRGPQVQDVNHQKRGVTNSVRGLVCDDRPERRILPYFHPSPTQEIPEVRLRGRSVPVSGSSIRPSSVTSNLYQNSRSGTSSTSYAGDTYPKLHRRLANSSSDSRYGSSASRCRSHPYQKVEVSVKHRKKCACSSQDDHFFRCAMGLHDDASTSVPAMNRFDSVNRTQSQTRPVHHYETLSEVVGSHGSSSQRDSVRSAVHKTPAVVAQIQGVFPQGESFPHDQGLAALPSSLKYVENTLVPVPGPSVGGCLSSRHAYDKCFSDGLGSNGLDPHDQGLAALPSSLKYVENALVPVPGPSVGGCLSSRHAYDRCFSNGLGSNPEGASRSGTMGRTSSLLAHKLPGDDGRVSGLKTLSPRSKGPSCFSLHEHIGGRLHQPAGGSEVSNAMQTSTSDPPVGPEQNPVHQGNVCPGPSEHGSRSPVEAGGEIQGMETSSPRGGGVHLGKIKESAGRPVCFPRDHALRTMVFSLASSPSVTGCHGSDIAEATSVCFSPDRSAPRSPGEGPSRLSTVTAGSPGLAYQDLVFGPHSPAGGSPVGDPHQEGPSVPGGRNDTSSPTRPVETVGVASEGAHLIEYGLSTEVAQTILNSRAPSTRKLYALKWALFSAWCREHQLNPVSCQVASVLEFLQDRLSAGLAASTLRVYVSAIAAYRSPLDDESLGQDPLIRRFLRGAIRLRPVSTHRVPTWDLTLVLEGISVPPFEPLQEASDKFLTLKTAFLLAISSLKRVGDLQALSVAPSFLEFAPGMSKALLYPRPGYVPKVPTHVARPAVLQAFHPPPFQSSDQEKLNLLCPVRALNTYVNRVINWRKSEQLLVCFGPSKRGSPANKQTISNWIVETISFTYQAAGRPVPKFVKAHSTRAVGASKASISGSALSDICLAAGWSTPHT</sequence>
<proteinExistence type="predicted"/>
<organism evidence="1 2">
    <name type="scientific">Danio rerio</name>
    <name type="common">Zebrafish</name>
    <name type="synonym">Brachydanio rerio</name>
    <dbReference type="NCBI Taxonomy" id="7955"/>
    <lineage>
        <taxon>Eukaryota</taxon>
        <taxon>Metazoa</taxon>
        <taxon>Chordata</taxon>
        <taxon>Craniata</taxon>
        <taxon>Vertebrata</taxon>
        <taxon>Euteleostomi</taxon>
        <taxon>Actinopterygii</taxon>
        <taxon>Neopterygii</taxon>
        <taxon>Teleostei</taxon>
        <taxon>Ostariophysi</taxon>
        <taxon>Cypriniformes</taxon>
        <taxon>Danionidae</taxon>
        <taxon>Danioninae</taxon>
        <taxon>Danio</taxon>
    </lineage>
</organism>
<keyword evidence="1" id="KW-1185">Reference proteome</keyword>